<keyword evidence="1" id="KW-0805">Transcription regulation</keyword>
<evidence type="ECO:0000313" key="7">
    <source>
        <dbReference type="EMBL" id="TCP61782.1"/>
    </source>
</evidence>
<accession>A0A4R2RE64</accession>
<dbReference type="PANTHER" id="PTHR33164">
    <property type="entry name" value="TRANSCRIPTIONAL REGULATOR, MARR FAMILY"/>
    <property type="match status" value="1"/>
</dbReference>
<dbReference type="SUPFAM" id="SSF46785">
    <property type="entry name" value="Winged helix' DNA-binding domain"/>
    <property type="match status" value="1"/>
</dbReference>
<dbReference type="PROSITE" id="PS01117">
    <property type="entry name" value="HTH_MARR_1"/>
    <property type="match status" value="1"/>
</dbReference>
<dbReference type="EMBL" id="SLXT01000025">
    <property type="protein sequence ID" value="TCP61782.1"/>
    <property type="molecule type" value="Genomic_DNA"/>
</dbReference>
<feature type="domain" description="HTH marR-type" evidence="6">
    <location>
        <begin position="4"/>
        <end position="150"/>
    </location>
</feature>
<dbReference type="InterPro" id="IPR036390">
    <property type="entry name" value="WH_DNA-bd_sf"/>
</dbReference>
<dbReference type="GO" id="GO:0006950">
    <property type="term" value="P:response to stress"/>
    <property type="evidence" value="ECO:0007669"/>
    <property type="project" value="TreeGrafter"/>
</dbReference>
<dbReference type="GO" id="GO:0003677">
    <property type="term" value="F:DNA binding"/>
    <property type="evidence" value="ECO:0007669"/>
    <property type="project" value="UniProtKB-KW"/>
</dbReference>
<dbReference type="InterPro" id="IPR039422">
    <property type="entry name" value="MarR/SlyA-like"/>
</dbReference>
<dbReference type="OrthoDB" id="163346at2"/>
<comment type="caution">
    <text evidence="7">The sequence shown here is derived from an EMBL/GenBank/DDBJ whole genome shotgun (WGS) entry which is preliminary data.</text>
</comment>
<proteinExistence type="predicted"/>
<dbReference type="InterPro" id="IPR036388">
    <property type="entry name" value="WH-like_DNA-bd_sf"/>
</dbReference>
<evidence type="ECO:0000256" key="1">
    <source>
        <dbReference type="ARBA" id="ARBA00023015"/>
    </source>
</evidence>
<dbReference type="Proteomes" id="UP000294813">
    <property type="component" value="Unassembled WGS sequence"/>
</dbReference>
<evidence type="ECO:0000259" key="6">
    <source>
        <dbReference type="PROSITE" id="PS50995"/>
    </source>
</evidence>
<organism evidence="7 8">
    <name type="scientific">Heliophilum fasciatum</name>
    <dbReference type="NCBI Taxonomy" id="35700"/>
    <lineage>
        <taxon>Bacteria</taxon>
        <taxon>Bacillati</taxon>
        <taxon>Bacillota</taxon>
        <taxon>Clostridia</taxon>
        <taxon>Eubacteriales</taxon>
        <taxon>Heliobacteriaceae</taxon>
        <taxon>Heliophilum</taxon>
    </lineage>
</organism>
<keyword evidence="2" id="KW-0843">Virulence</keyword>
<keyword evidence="3 7" id="KW-0238">DNA-binding</keyword>
<sequence length="150" mass="17212">MGSFEVNERELTRAAQGFFSIGMRIMAEMSQRTDLTYTQFAIIHYISYCGLALQKDMRKQFHLTQGALSTALKDLEAQDLISRTQSPVDQREWVISLTAKGEAILDEVGSAKSKRFHNMVQKDPEAAKQFVDAINWFIINYNRENKDINE</sequence>
<dbReference type="GO" id="GO:0003700">
    <property type="term" value="F:DNA-binding transcription factor activity"/>
    <property type="evidence" value="ECO:0007669"/>
    <property type="project" value="InterPro"/>
</dbReference>
<reference evidence="7 8" key="1">
    <citation type="submission" date="2019-03" db="EMBL/GenBank/DDBJ databases">
        <title>Genomic Encyclopedia of Type Strains, Phase IV (KMG-IV): sequencing the most valuable type-strain genomes for metagenomic binning, comparative biology and taxonomic classification.</title>
        <authorList>
            <person name="Goeker M."/>
        </authorList>
    </citation>
    <scope>NUCLEOTIDE SEQUENCE [LARGE SCALE GENOMIC DNA]</scope>
    <source>
        <strain evidence="7 8">DSM 11170</strain>
    </source>
</reference>
<evidence type="ECO:0000256" key="5">
    <source>
        <dbReference type="ARBA" id="ARBA00040307"/>
    </source>
</evidence>
<dbReference type="Gene3D" id="1.10.10.10">
    <property type="entry name" value="Winged helix-like DNA-binding domain superfamily/Winged helix DNA-binding domain"/>
    <property type="match status" value="1"/>
</dbReference>
<keyword evidence="4" id="KW-0804">Transcription</keyword>
<dbReference type="PROSITE" id="PS50995">
    <property type="entry name" value="HTH_MARR_2"/>
    <property type="match status" value="1"/>
</dbReference>
<dbReference type="InterPro" id="IPR023187">
    <property type="entry name" value="Tscrpt_reg_MarR-type_CS"/>
</dbReference>
<name>A0A4R2RE64_9FIRM</name>
<protein>
    <recommendedName>
        <fullName evidence="5">HTH-type transcriptional regulator MgrA</fullName>
    </recommendedName>
</protein>
<evidence type="ECO:0000256" key="3">
    <source>
        <dbReference type="ARBA" id="ARBA00023125"/>
    </source>
</evidence>
<dbReference type="Pfam" id="PF22381">
    <property type="entry name" value="Staph_reg_Sar_Rot"/>
    <property type="match status" value="1"/>
</dbReference>
<keyword evidence="8" id="KW-1185">Reference proteome</keyword>
<evidence type="ECO:0000256" key="4">
    <source>
        <dbReference type="ARBA" id="ARBA00023163"/>
    </source>
</evidence>
<dbReference type="AlphaFoldDB" id="A0A4R2RE64"/>
<dbReference type="InterPro" id="IPR055166">
    <property type="entry name" value="Transc_reg_Sar_Rot_HTH"/>
</dbReference>
<evidence type="ECO:0000313" key="8">
    <source>
        <dbReference type="Proteomes" id="UP000294813"/>
    </source>
</evidence>
<dbReference type="SMART" id="SM00347">
    <property type="entry name" value="HTH_MARR"/>
    <property type="match status" value="1"/>
</dbReference>
<evidence type="ECO:0000256" key="2">
    <source>
        <dbReference type="ARBA" id="ARBA00023026"/>
    </source>
</evidence>
<gene>
    <name evidence="7" type="ORF">EDD73_12513</name>
</gene>
<dbReference type="InterPro" id="IPR000835">
    <property type="entry name" value="HTH_MarR-typ"/>
</dbReference>
<dbReference type="PANTHER" id="PTHR33164:SF56">
    <property type="entry name" value="HTH-TYPE TRANSCRIPTIONAL REGULATOR MHQR"/>
    <property type="match status" value="1"/>
</dbReference>
<dbReference type="RefSeq" id="WP_131920182.1">
    <property type="nucleotide sequence ID" value="NZ_JAOQNU010000025.1"/>
</dbReference>